<proteinExistence type="predicted"/>
<evidence type="ECO:0000256" key="1">
    <source>
        <dbReference type="SAM" id="MobiDB-lite"/>
    </source>
</evidence>
<feature type="transmembrane region" description="Helical" evidence="2">
    <location>
        <begin position="87"/>
        <end position="108"/>
    </location>
</feature>
<reference evidence="3 4" key="1">
    <citation type="submission" date="2020-01" db="EMBL/GenBank/DDBJ databases">
        <title>Pseudarthrobacter psychrotolerans sp. nov., isolated from antarctic soil.</title>
        <authorList>
            <person name="Shin Y."/>
            <person name="Park W."/>
        </authorList>
    </citation>
    <scope>NUCLEOTIDE SEQUENCE [LARGE SCALE GENOMIC DNA]</scope>
    <source>
        <strain evidence="3 4">YJ56</strain>
    </source>
</reference>
<accession>A0A6P1NI22</accession>
<feature type="transmembrane region" description="Helical" evidence="2">
    <location>
        <begin position="20"/>
        <end position="41"/>
    </location>
</feature>
<gene>
    <name evidence="3" type="ORF">GU243_00115</name>
</gene>
<dbReference type="Proteomes" id="UP000464186">
    <property type="component" value="Chromosome"/>
</dbReference>
<protein>
    <submittedName>
        <fullName evidence="3">DUF2637 domain-containing protein</fullName>
    </submittedName>
</protein>
<dbReference type="EMBL" id="CP047898">
    <property type="protein sequence ID" value="QHK18457.1"/>
    <property type="molecule type" value="Genomic_DNA"/>
</dbReference>
<keyword evidence="2" id="KW-0472">Membrane</keyword>
<dbReference type="KEGG" id="psey:GU243_00115"/>
<keyword evidence="2" id="KW-0812">Transmembrane</keyword>
<name>A0A6P1NI22_9MICC</name>
<evidence type="ECO:0000313" key="3">
    <source>
        <dbReference type="EMBL" id="QHK18457.1"/>
    </source>
</evidence>
<evidence type="ECO:0000313" key="4">
    <source>
        <dbReference type="Proteomes" id="UP000464186"/>
    </source>
</evidence>
<evidence type="ECO:0000256" key="2">
    <source>
        <dbReference type="SAM" id="Phobius"/>
    </source>
</evidence>
<keyword evidence="2" id="KW-1133">Transmembrane helix</keyword>
<dbReference type="Pfam" id="PF10935">
    <property type="entry name" value="DUF2637"/>
    <property type="match status" value="1"/>
</dbReference>
<keyword evidence="4" id="KW-1185">Reference proteome</keyword>
<dbReference type="AlphaFoldDB" id="A0A6P1NI22"/>
<feature type="region of interest" description="Disordered" evidence="1">
    <location>
        <begin position="152"/>
        <end position="180"/>
    </location>
</feature>
<sequence length="324" mass="33685">MRTTDRKADRINPDSMATLWLTVGLVGFLAVASFMVSFTGLHEVAAWAGLPIWLRWAVPVFIDVAILAYTLAVLIHRHRGERTWASWISLGGFTVFSMVANAAHALSIPHPDQGQQIIGAAIASLAPVAVFAATEQLGRLVIGRPDAGESGAALPAASIGTVPDDPGSGGEPLPGPEHSAVPDAWLVTEAAAGHAAPDSLPVTREQPAVPVPVGAAAFPSTESVRAEPAETSSDELKPQVIVTPVPAPAVSARPSLSVVGRQPKTLDLEEWVGVQLSAGTQPTGKGASEFLGVSERTGRTRLKDLKANKPGLFASEVLKDGTNP</sequence>
<feature type="transmembrane region" description="Helical" evidence="2">
    <location>
        <begin position="53"/>
        <end position="75"/>
    </location>
</feature>
<organism evidence="3 4">
    <name type="scientific">Pseudarthrobacter psychrotolerans</name>
    <dbReference type="NCBI Taxonomy" id="2697569"/>
    <lineage>
        <taxon>Bacteria</taxon>
        <taxon>Bacillati</taxon>
        <taxon>Actinomycetota</taxon>
        <taxon>Actinomycetes</taxon>
        <taxon>Micrococcales</taxon>
        <taxon>Micrococcaceae</taxon>
        <taxon>Pseudarthrobacter</taxon>
    </lineage>
</organism>
<dbReference type="InterPro" id="IPR021235">
    <property type="entry name" value="DUF2637"/>
</dbReference>